<protein>
    <submittedName>
        <fullName evidence="2">Uncharacterized protein</fullName>
    </submittedName>
</protein>
<feature type="region of interest" description="Disordered" evidence="1">
    <location>
        <begin position="1"/>
        <end position="30"/>
    </location>
</feature>
<keyword evidence="3" id="KW-1185">Reference proteome</keyword>
<dbReference type="AlphaFoldDB" id="A0A3S5BRE6"/>
<evidence type="ECO:0000256" key="1">
    <source>
        <dbReference type="SAM" id="MobiDB-lite"/>
    </source>
</evidence>
<sequence>MSSFPQLNRETAKDASCFPSTSSSHRALYPPSCMSSCHCLLLMPFTRIPATTIVKLYHSILLSDPFCARHLQHDLYDPSSDAIGIAFVIYQNIK</sequence>
<evidence type="ECO:0000313" key="2">
    <source>
        <dbReference type="EMBL" id="VEL14866.1"/>
    </source>
</evidence>
<reference evidence="2" key="1">
    <citation type="submission" date="2018-11" db="EMBL/GenBank/DDBJ databases">
        <authorList>
            <consortium name="Pathogen Informatics"/>
        </authorList>
    </citation>
    <scope>NUCLEOTIDE SEQUENCE</scope>
</reference>
<dbReference type="EMBL" id="CAAALY010022600">
    <property type="protein sequence ID" value="VEL14866.1"/>
    <property type="molecule type" value="Genomic_DNA"/>
</dbReference>
<name>A0A3S5BRE6_9PLAT</name>
<proteinExistence type="predicted"/>
<accession>A0A3S5BRE6</accession>
<evidence type="ECO:0000313" key="3">
    <source>
        <dbReference type="Proteomes" id="UP000784294"/>
    </source>
</evidence>
<gene>
    <name evidence="2" type="ORF">PXEA_LOCUS8306</name>
</gene>
<comment type="caution">
    <text evidence="2">The sequence shown here is derived from an EMBL/GenBank/DDBJ whole genome shotgun (WGS) entry which is preliminary data.</text>
</comment>
<dbReference type="Proteomes" id="UP000784294">
    <property type="component" value="Unassembled WGS sequence"/>
</dbReference>
<organism evidence="2 3">
    <name type="scientific">Protopolystoma xenopodis</name>
    <dbReference type="NCBI Taxonomy" id="117903"/>
    <lineage>
        <taxon>Eukaryota</taxon>
        <taxon>Metazoa</taxon>
        <taxon>Spiralia</taxon>
        <taxon>Lophotrochozoa</taxon>
        <taxon>Platyhelminthes</taxon>
        <taxon>Monogenea</taxon>
        <taxon>Polyopisthocotylea</taxon>
        <taxon>Polystomatidea</taxon>
        <taxon>Polystomatidae</taxon>
        <taxon>Protopolystoma</taxon>
    </lineage>
</organism>